<dbReference type="PANTHER" id="PTHR46039">
    <property type="entry name" value="SUCROSE-PHOSPHATE SYNTHASE 3-RELATED"/>
    <property type="match status" value="1"/>
</dbReference>
<reference evidence="13" key="1">
    <citation type="submission" date="2020-05" db="EMBL/GenBank/DDBJ databases">
        <title>WGS assembly of Panicum virgatum.</title>
        <authorList>
            <person name="Lovell J.T."/>
            <person name="Jenkins J."/>
            <person name="Shu S."/>
            <person name="Juenger T.E."/>
            <person name="Schmutz J."/>
        </authorList>
    </citation>
    <scope>NUCLEOTIDE SEQUENCE</scope>
    <source>
        <strain evidence="13">AP13</strain>
    </source>
</reference>
<name>A0A8T0RAW4_PANVG</name>
<dbReference type="InterPro" id="IPR044161">
    <property type="entry name" value="SPS"/>
</dbReference>
<dbReference type="NCBIfam" id="TIGR02468">
    <property type="entry name" value="sucrsPsyn_pln"/>
    <property type="match status" value="1"/>
</dbReference>
<dbReference type="InterPro" id="IPR012819">
    <property type="entry name" value="SPS_pln"/>
</dbReference>
<evidence type="ECO:0000256" key="3">
    <source>
        <dbReference type="ARBA" id="ARBA00011774"/>
    </source>
</evidence>
<dbReference type="CDD" id="cd16419">
    <property type="entry name" value="HAD_SPS"/>
    <property type="match status" value="1"/>
</dbReference>
<feature type="compositionally biased region" description="Basic and acidic residues" evidence="10">
    <location>
        <begin position="143"/>
        <end position="161"/>
    </location>
</feature>
<evidence type="ECO:0000313" key="13">
    <source>
        <dbReference type="EMBL" id="KAG2583012.1"/>
    </source>
</evidence>
<dbReference type="Gene3D" id="3.40.50.1000">
    <property type="entry name" value="HAD superfamily/HAD-like"/>
    <property type="match status" value="1"/>
</dbReference>
<comment type="caution">
    <text evidence="13">The sequence shown here is derived from an EMBL/GenBank/DDBJ whole genome shotgun (WGS) entry which is preliminary data.</text>
</comment>
<evidence type="ECO:0000256" key="4">
    <source>
        <dbReference type="ARBA" id="ARBA00012536"/>
    </source>
</evidence>
<dbReference type="Proteomes" id="UP000823388">
    <property type="component" value="Chromosome 6K"/>
</dbReference>
<dbReference type="EC" id="2.4.1.14" evidence="4 9"/>
<evidence type="ECO:0000256" key="8">
    <source>
        <dbReference type="ARBA" id="ARBA00047471"/>
    </source>
</evidence>
<dbReference type="InterPro" id="IPR035659">
    <property type="entry name" value="SPS_C"/>
</dbReference>
<evidence type="ECO:0000256" key="1">
    <source>
        <dbReference type="ARBA" id="ARBA00005027"/>
    </source>
</evidence>
<dbReference type="SUPFAM" id="SSF53756">
    <property type="entry name" value="UDP-Glycosyltransferase/glycogen phosphorylase"/>
    <property type="match status" value="1"/>
</dbReference>
<evidence type="ECO:0000256" key="5">
    <source>
        <dbReference type="ARBA" id="ARBA00022676"/>
    </source>
</evidence>
<evidence type="ECO:0000256" key="10">
    <source>
        <dbReference type="SAM" id="MobiDB-lite"/>
    </source>
</evidence>
<feature type="compositionally biased region" description="Basic and acidic residues" evidence="10">
    <location>
        <begin position="112"/>
        <end position="130"/>
    </location>
</feature>
<evidence type="ECO:0000259" key="11">
    <source>
        <dbReference type="Pfam" id="PF00534"/>
    </source>
</evidence>
<keyword evidence="6 9" id="KW-0808">Transferase</keyword>
<evidence type="ECO:0000256" key="7">
    <source>
        <dbReference type="ARBA" id="ARBA00024883"/>
    </source>
</evidence>
<sequence length="964" mass="107283">MAGNDWINSYLEAILDAGGAAGEISAAAGGGSGVEGASGEKRDKSSLMLRERGRFSPARYFVEEVISGFDETDLYKTWVRTSAMRSPQERNTRLENMSWRIWNLARKKKQIEGEETSRLSKQRREREKARQYAAADFSEDLSEGEKGENSNEPSIHDERTRTRMPRIGSTDAIEAWTSQHKDKKLYIVLISIHGLIRGENMELGRDSDTGGQMSKVLGEQVGSGQPVWPVVIHGHYADAGDSTALLSGALNVPMVFTGHSLGRDKLEQILKQGRQTRDEINATYKIMRRIEAEELCLDASEIIITSTRQEIEQQWGLYDGFDLTMARKLRARIKRGVSCFGRYMPRMIAIPPGMEFSHIAPHDVDLDGEEGNEDGSASPDLPIWADIMRFFSNPRKPMILALARPDPKKNITTLIKAFGEHRELRNLANLTLIMGNRDVIDEMSSTNAAVLTSVLKLIDKYDLYGQVAYPKHHKQSEVPDIYRLAARTKGVFINCAFIEPFGLTLIEAAAYGLPMVATQNGGPVDIHRVLDNGILVDPHNQNEIAEALYKLVSDKHLWAQCRQNGLKNIHQFSWPEHCKNYLSRVGTLKPRHPRWQKNNDATEISEADSPEDSLRDVHDISLNLKLSLDSEKSGSKEGNSNIVRRHLEDAVQKLSGGVNASSVEGLSENGRWPSLRGRKHIIVIAVDSVQDADFLQVVKNIFEASSNGRLSCSVGFVLSTSKSISEIHALLISGGIETSDFDAFICNSGSDLCYPSSSPEDMLSPAELPFMVDLDYHSQIEYRWGGEGLRKTLIRWAAEKNNESGQNVFVEDEECSSTYCISFKVTNTEAASPVKEIRRTMRIQALRCHVLYSHDGSKLNVIPVLASRLQALRYLYIRWGVELSNMTVVVGESGDTDYDGLLGGVHKTIILKGSFNAIPNQVHTARSYSLQDVVSFEKPGLASVEGYGPDNLKSALLQFGILKD</sequence>
<organism evidence="13 14">
    <name type="scientific">Panicum virgatum</name>
    <name type="common">Blackwell switchgrass</name>
    <dbReference type="NCBI Taxonomy" id="38727"/>
    <lineage>
        <taxon>Eukaryota</taxon>
        <taxon>Viridiplantae</taxon>
        <taxon>Streptophyta</taxon>
        <taxon>Embryophyta</taxon>
        <taxon>Tracheophyta</taxon>
        <taxon>Spermatophyta</taxon>
        <taxon>Magnoliopsida</taxon>
        <taxon>Liliopsida</taxon>
        <taxon>Poales</taxon>
        <taxon>Poaceae</taxon>
        <taxon>PACMAD clade</taxon>
        <taxon>Panicoideae</taxon>
        <taxon>Panicodae</taxon>
        <taxon>Paniceae</taxon>
        <taxon>Panicinae</taxon>
        <taxon>Panicum</taxon>
        <taxon>Panicum sect. Hiantes</taxon>
    </lineage>
</organism>
<proteinExistence type="inferred from homology"/>
<comment type="function">
    <text evidence="7 9">Plays a role in photosynthetic sucrose synthesis by catalyzing the rate-limiting step of sucrose biosynthesis from UDP-glucose and fructose- 6-phosphate. Involved in the regulation of carbon partitioning in the leaves of plants. May regulate the synthesis of sucrose and therefore play a major role as a limiting factor in the export of photoassimilates out of the leaf. Plays a role for sucrose availability that is essential for plant growth and fiber elongation.</text>
</comment>
<keyword evidence="5 9" id="KW-0328">Glycosyltransferase</keyword>
<evidence type="ECO:0000256" key="6">
    <source>
        <dbReference type="ARBA" id="ARBA00022679"/>
    </source>
</evidence>
<dbReference type="GO" id="GO:0046524">
    <property type="term" value="F:sucrose-phosphate synthase activity"/>
    <property type="evidence" value="ECO:0007669"/>
    <property type="project" value="UniProtKB-UniRule"/>
</dbReference>
<keyword evidence="14" id="KW-1185">Reference proteome</keyword>
<comment type="similarity">
    <text evidence="2 9">Belongs to the glycosyltransferase 1 family.</text>
</comment>
<feature type="domain" description="Sucrose phosphatase-like" evidence="12">
    <location>
        <begin position="773"/>
        <end position="895"/>
    </location>
</feature>
<dbReference type="GO" id="GO:0005986">
    <property type="term" value="P:sucrose biosynthetic process"/>
    <property type="evidence" value="ECO:0007669"/>
    <property type="project" value="UniProtKB-UniRule"/>
</dbReference>
<dbReference type="Pfam" id="PF05116">
    <property type="entry name" value="S6PP"/>
    <property type="match status" value="1"/>
</dbReference>
<dbReference type="Gene3D" id="3.90.1070.10">
    <property type="match status" value="1"/>
</dbReference>
<evidence type="ECO:0000259" key="12">
    <source>
        <dbReference type="Pfam" id="PF05116"/>
    </source>
</evidence>
<dbReference type="InterPro" id="IPR001296">
    <property type="entry name" value="Glyco_trans_1"/>
</dbReference>
<comment type="pathway">
    <text evidence="1 9">Glycan biosynthesis; sucrose biosynthesis; sucrose from D-fructose 6-phosphate and UDP-alpha-D-glucose: step 1/2.</text>
</comment>
<dbReference type="Gene3D" id="3.40.50.2000">
    <property type="entry name" value="Glycogen Phosphorylase B"/>
    <property type="match status" value="3"/>
</dbReference>
<dbReference type="AlphaFoldDB" id="A0A8T0RAW4"/>
<accession>A0A8T0RAW4</accession>
<dbReference type="InterPro" id="IPR023214">
    <property type="entry name" value="HAD_sf"/>
</dbReference>
<dbReference type="Pfam" id="PF00534">
    <property type="entry name" value="Glycos_transf_1"/>
    <property type="match status" value="1"/>
</dbReference>
<dbReference type="InterPro" id="IPR006380">
    <property type="entry name" value="SPP-like_dom"/>
</dbReference>
<feature type="region of interest" description="Disordered" evidence="10">
    <location>
        <begin position="112"/>
        <end position="162"/>
    </location>
</feature>
<feature type="region of interest" description="Disordered" evidence="10">
    <location>
        <begin position="590"/>
        <end position="612"/>
    </location>
</feature>
<comment type="subunit">
    <text evidence="3 9">Homodimer or homotetramer.</text>
</comment>
<dbReference type="EMBL" id="CM029047">
    <property type="protein sequence ID" value="KAG2583012.1"/>
    <property type="molecule type" value="Genomic_DNA"/>
</dbReference>
<protein>
    <recommendedName>
        <fullName evidence="4 9">Sucrose-phosphate synthase</fullName>
        <ecNumber evidence="4 9">2.4.1.14</ecNumber>
    </recommendedName>
</protein>
<comment type="catalytic activity">
    <reaction evidence="8 9">
        <text>beta-D-fructose 6-phosphate + UDP-alpha-D-glucose = sucrose 6(F)-phosphate + UDP + H(+)</text>
        <dbReference type="Rhea" id="RHEA:22172"/>
        <dbReference type="ChEBI" id="CHEBI:15378"/>
        <dbReference type="ChEBI" id="CHEBI:57634"/>
        <dbReference type="ChEBI" id="CHEBI:57723"/>
        <dbReference type="ChEBI" id="CHEBI:58223"/>
        <dbReference type="ChEBI" id="CHEBI:58885"/>
        <dbReference type="EC" id="2.4.1.14"/>
    </reaction>
</comment>
<dbReference type="PANTHER" id="PTHR46039:SF2">
    <property type="entry name" value="SUCROSE-PHOSPHATE SYNTHASE 1"/>
    <property type="match status" value="1"/>
</dbReference>
<evidence type="ECO:0000256" key="2">
    <source>
        <dbReference type="ARBA" id="ARBA00006530"/>
    </source>
</evidence>
<gene>
    <name evidence="13" type="ORF">PVAP13_6KG226100</name>
</gene>
<evidence type="ECO:0000256" key="9">
    <source>
        <dbReference type="RuleBase" id="RU368006"/>
    </source>
</evidence>
<evidence type="ECO:0000313" key="14">
    <source>
        <dbReference type="Proteomes" id="UP000823388"/>
    </source>
</evidence>
<feature type="domain" description="Glycosyl transferase family 1" evidence="11">
    <location>
        <begin position="392"/>
        <end position="566"/>
    </location>
</feature>